<protein>
    <recommendedName>
        <fullName evidence="3">Thioredoxin domain-containing protein</fullName>
    </recommendedName>
</protein>
<proteinExistence type="predicted"/>
<organism evidence="4 5">
    <name type="scientific">Triparma columacea</name>
    <dbReference type="NCBI Taxonomy" id="722753"/>
    <lineage>
        <taxon>Eukaryota</taxon>
        <taxon>Sar</taxon>
        <taxon>Stramenopiles</taxon>
        <taxon>Ochrophyta</taxon>
        <taxon>Bolidophyceae</taxon>
        <taxon>Parmales</taxon>
        <taxon>Triparmaceae</taxon>
        <taxon>Triparma</taxon>
    </lineage>
</organism>
<dbReference type="AlphaFoldDB" id="A0A9W7GBP0"/>
<dbReference type="CDD" id="cd02947">
    <property type="entry name" value="TRX_family"/>
    <property type="match status" value="1"/>
</dbReference>
<evidence type="ECO:0000256" key="2">
    <source>
        <dbReference type="SAM" id="Phobius"/>
    </source>
</evidence>
<dbReference type="InterPro" id="IPR050620">
    <property type="entry name" value="Thioredoxin_H-type-like"/>
</dbReference>
<gene>
    <name evidence="4" type="ORF">TrCOL_g5918</name>
</gene>
<dbReference type="InterPro" id="IPR013766">
    <property type="entry name" value="Thioredoxin_domain"/>
</dbReference>
<keyword evidence="2" id="KW-1133">Transmembrane helix</keyword>
<dbReference type="SUPFAM" id="SSF52833">
    <property type="entry name" value="Thioredoxin-like"/>
    <property type="match status" value="1"/>
</dbReference>
<dbReference type="EMBL" id="BRYA01000127">
    <property type="protein sequence ID" value="GMI40398.1"/>
    <property type="molecule type" value="Genomic_DNA"/>
</dbReference>
<keyword evidence="2" id="KW-0472">Membrane</keyword>
<dbReference type="Gene3D" id="3.40.30.10">
    <property type="entry name" value="Glutaredoxin"/>
    <property type="match status" value="1"/>
</dbReference>
<name>A0A9W7GBP0_9STRA</name>
<dbReference type="OrthoDB" id="2121326at2759"/>
<keyword evidence="2" id="KW-0812">Transmembrane</keyword>
<feature type="transmembrane region" description="Helical" evidence="2">
    <location>
        <begin position="20"/>
        <end position="44"/>
    </location>
</feature>
<accession>A0A9W7GBP0</accession>
<dbReference type="PANTHER" id="PTHR10438">
    <property type="entry name" value="THIOREDOXIN"/>
    <property type="match status" value="1"/>
</dbReference>
<evidence type="ECO:0000313" key="4">
    <source>
        <dbReference type="EMBL" id="GMI40398.1"/>
    </source>
</evidence>
<evidence type="ECO:0000313" key="5">
    <source>
        <dbReference type="Proteomes" id="UP001165065"/>
    </source>
</evidence>
<keyword evidence="5" id="KW-1185">Reference proteome</keyword>
<feature type="domain" description="Thioredoxin" evidence="3">
    <location>
        <begin position="131"/>
        <end position="208"/>
    </location>
</feature>
<comment type="caution">
    <text evidence="4">The sequence shown here is derived from an EMBL/GenBank/DDBJ whole genome shotgun (WGS) entry which is preliminary data.</text>
</comment>
<sequence length="220" mass="23983">MERLNVPDFSTISADPPAISYGKICIGGCCVPYSAIVPFLMFAVKWFLDLFRKAGLLPKSKGSSTCTEGSCCDVNGNCGTKSSGKDADTTSNTSPKGTVPSAQRLSPVENLLPIESMEEWSSITQSASSLSVPLIVFFTASWCKPCQSMKALFKSTSLAYDALFCTVDVDEMDELAERATLYMMPTFAVYEGEEVKEKFGGANEVKFMDLIDRHVRKIIV</sequence>
<feature type="compositionally biased region" description="Polar residues" evidence="1">
    <location>
        <begin position="89"/>
        <end position="102"/>
    </location>
</feature>
<evidence type="ECO:0000256" key="1">
    <source>
        <dbReference type="SAM" id="MobiDB-lite"/>
    </source>
</evidence>
<dbReference type="InterPro" id="IPR036249">
    <property type="entry name" value="Thioredoxin-like_sf"/>
</dbReference>
<dbReference type="Proteomes" id="UP001165065">
    <property type="component" value="Unassembled WGS sequence"/>
</dbReference>
<evidence type="ECO:0000259" key="3">
    <source>
        <dbReference type="Pfam" id="PF00085"/>
    </source>
</evidence>
<dbReference type="Pfam" id="PF00085">
    <property type="entry name" value="Thioredoxin"/>
    <property type="match status" value="1"/>
</dbReference>
<dbReference type="PANTHER" id="PTHR10438:SF242">
    <property type="entry name" value="THIOREDOXIN-LIKE PROTEIN CXXS1"/>
    <property type="match status" value="1"/>
</dbReference>
<reference evidence="5" key="1">
    <citation type="journal article" date="2023" name="Commun. Biol.">
        <title>Genome analysis of Parmales, the sister group of diatoms, reveals the evolutionary specialization of diatoms from phago-mixotrophs to photoautotrophs.</title>
        <authorList>
            <person name="Ban H."/>
            <person name="Sato S."/>
            <person name="Yoshikawa S."/>
            <person name="Yamada K."/>
            <person name="Nakamura Y."/>
            <person name="Ichinomiya M."/>
            <person name="Sato N."/>
            <person name="Blanc-Mathieu R."/>
            <person name="Endo H."/>
            <person name="Kuwata A."/>
            <person name="Ogata H."/>
        </authorList>
    </citation>
    <scope>NUCLEOTIDE SEQUENCE [LARGE SCALE GENOMIC DNA]</scope>
</reference>
<feature type="region of interest" description="Disordered" evidence="1">
    <location>
        <begin position="81"/>
        <end position="102"/>
    </location>
</feature>